<comment type="catalytic activity">
    <reaction evidence="7">
        <text>DNA(n) + a 2'-deoxyribonucleoside 5'-triphosphate = DNA(n+1) + diphosphate</text>
        <dbReference type="Rhea" id="RHEA:22508"/>
        <dbReference type="Rhea" id="RHEA-COMP:17339"/>
        <dbReference type="Rhea" id="RHEA-COMP:17340"/>
        <dbReference type="ChEBI" id="CHEBI:33019"/>
        <dbReference type="ChEBI" id="CHEBI:61560"/>
        <dbReference type="ChEBI" id="CHEBI:173112"/>
        <dbReference type="EC" id="2.7.7.7"/>
    </reaction>
</comment>
<organism evidence="9 10">
    <name type="scientific">Marinicrinis sediminis</name>
    <dbReference type="NCBI Taxonomy" id="1652465"/>
    <lineage>
        <taxon>Bacteria</taxon>
        <taxon>Bacillati</taxon>
        <taxon>Bacillota</taxon>
        <taxon>Bacilli</taxon>
        <taxon>Bacillales</taxon>
        <taxon>Paenibacillaceae</taxon>
    </lineage>
</organism>
<keyword evidence="3 9" id="KW-0808">Transferase</keyword>
<accession>A0ABW5RBV5</accession>
<dbReference type="Pfam" id="PF09115">
    <property type="entry name" value="DNApol3-delta_C"/>
    <property type="match status" value="1"/>
</dbReference>
<dbReference type="PANTHER" id="PTHR11669:SF8">
    <property type="entry name" value="DNA POLYMERASE III SUBUNIT DELTA"/>
    <property type="match status" value="1"/>
</dbReference>
<evidence type="ECO:0000256" key="6">
    <source>
        <dbReference type="ARBA" id="ARBA00022932"/>
    </source>
</evidence>
<dbReference type="NCBIfam" id="TIGR00678">
    <property type="entry name" value="holB"/>
    <property type="match status" value="1"/>
</dbReference>
<dbReference type="Proteomes" id="UP001597497">
    <property type="component" value="Unassembled WGS sequence"/>
</dbReference>
<dbReference type="EMBL" id="JBHUMM010000012">
    <property type="protein sequence ID" value="MFD2671562.1"/>
    <property type="molecule type" value="Genomic_DNA"/>
</dbReference>
<evidence type="ECO:0000259" key="8">
    <source>
        <dbReference type="Pfam" id="PF09115"/>
    </source>
</evidence>
<evidence type="ECO:0000313" key="9">
    <source>
        <dbReference type="EMBL" id="MFD2671562.1"/>
    </source>
</evidence>
<sequence length="326" mass="36428">MSFQELQGQDMVKQLLQSGLRKNQLSHAYLFIGPSGTGKRQAAVSLAQAVFCLNQIEDACGTCIECRKVAHGNHPRLFMLEPEGTAIKIDQIRKLQREFSLKTGDKRKIYVIEQAEKMTVEAANSLLKFLEEPASMVTAVLITENGQAVLPTIRSRTQPVPFSPPSPQSLFMQLKQEGFGALDAKLAVHLAAGVQGARELIQGNGFAECRNVVIQLAKECVTAPFASASLTIQQKIVKAALTDHIPLMLDMLLLWFKDMLRAQAGAEADRIIFEDESDWIRQHARYMDTSRMVRWMEETVEAKRQLRSHVSPQLVLEQLCVKIKGE</sequence>
<evidence type="ECO:0000256" key="2">
    <source>
        <dbReference type="ARBA" id="ARBA00014363"/>
    </source>
</evidence>
<dbReference type="InterPro" id="IPR050238">
    <property type="entry name" value="DNA_Rep/Repair_Clamp_Loader"/>
</dbReference>
<dbReference type="Gene3D" id="3.40.50.300">
    <property type="entry name" value="P-loop containing nucleotide triphosphate hydrolases"/>
    <property type="match status" value="1"/>
</dbReference>
<dbReference type="SUPFAM" id="SSF52540">
    <property type="entry name" value="P-loop containing nucleoside triphosphate hydrolases"/>
    <property type="match status" value="1"/>
</dbReference>
<proteinExistence type="predicted"/>
<keyword evidence="4 9" id="KW-0548">Nucleotidyltransferase</keyword>
<evidence type="ECO:0000256" key="5">
    <source>
        <dbReference type="ARBA" id="ARBA00022705"/>
    </source>
</evidence>
<evidence type="ECO:0000256" key="4">
    <source>
        <dbReference type="ARBA" id="ARBA00022695"/>
    </source>
</evidence>
<evidence type="ECO:0000256" key="1">
    <source>
        <dbReference type="ARBA" id="ARBA00012417"/>
    </source>
</evidence>
<keyword evidence="5" id="KW-0235">DNA replication</keyword>
<dbReference type="PANTHER" id="PTHR11669">
    <property type="entry name" value="REPLICATION FACTOR C / DNA POLYMERASE III GAMMA-TAU SUBUNIT"/>
    <property type="match status" value="1"/>
</dbReference>
<keyword evidence="10" id="KW-1185">Reference proteome</keyword>
<dbReference type="Pfam" id="PF13177">
    <property type="entry name" value="DNA_pol3_delta2"/>
    <property type="match status" value="1"/>
</dbReference>
<protein>
    <recommendedName>
        <fullName evidence="2">DNA polymerase III subunit delta'</fullName>
        <ecNumber evidence="1">2.7.7.7</ecNumber>
    </recommendedName>
</protein>
<dbReference type="InterPro" id="IPR004622">
    <property type="entry name" value="DNA_pol_HolB"/>
</dbReference>
<evidence type="ECO:0000256" key="3">
    <source>
        <dbReference type="ARBA" id="ARBA00022679"/>
    </source>
</evidence>
<dbReference type="RefSeq" id="WP_379929034.1">
    <property type="nucleotide sequence ID" value="NZ_JBHUMM010000012.1"/>
</dbReference>
<reference evidence="10" key="1">
    <citation type="journal article" date="2019" name="Int. J. Syst. Evol. Microbiol.">
        <title>The Global Catalogue of Microorganisms (GCM) 10K type strain sequencing project: providing services to taxonomists for standard genome sequencing and annotation.</title>
        <authorList>
            <consortium name="The Broad Institute Genomics Platform"/>
            <consortium name="The Broad Institute Genome Sequencing Center for Infectious Disease"/>
            <person name="Wu L."/>
            <person name="Ma J."/>
        </authorList>
    </citation>
    <scope>NUCLEOTIDE SEQUENCE [LARGE SCALE GENOMIC DNA]</scope>
    <source>
        <strain evidence="10">KCTC 33676</strain>
    </source>
</reference>
<evidence type="ECO:0000313" key="10">
    <source>
        <dbReference type="Proteomes" id="UP001597497"/>
    </source>
</evidence>
<gene>
    <name evidence="9" type="primary">holB</name>
    <name evidence="9" type="ORF">ACFSUC_08085</name>
</gene>
<feature type="domain" description="DNA polymerase III delta subunit C-terminal" evidence="8">
    <location>
        <begin position="242"/>
        <end position="320"/>
    </location>
</feature>
<evidence type="ECO:0000256" key="7">
    <source>
        <dbReference type="ARBA" id="ARBA00049244"/>
    </source>
</evidence>
<name>A0ABW5RBV5_9BACL</name>
<comment type="caution">
    <text evidence="9">The sequence shown here is derived from an EMBL/GenBank/DDBJ whole genome shotgun (WGS) entry which is preliminary data.</text>
</comment>
<dbReference type="InterPro" id="IPR027417">
    <property type="entry name" value="P-loop_NTPase"/>
</dbReference>
<dbReference type="InterPro" id="IPR015199">
    <property type="entry name" value="DNA_pol_III_delta_C"/>
</dbReference>
<dbReference type="EC" id="2.7.7.7" evidence="1"/>
<dbReference type="GO" id="GO:0003887">
    <property type="term" value="F:DNA-directed DNA polymerase activity"/>
    <property type="evidence" value="ECO:0007669"/>
    <property type="project" value="UniProtKB-EC"/>
</dbReference>
<keyword evidence="6" id="KW-0239">DNA-directed DNA polymerase</keyword>